<protein>
    <recommendedName>
        <fullName evidence="11">Necrosis inducing protein NPP1 type</fullName>
    </recommendedName>
</protein>
<proteinExistence type="inferred from homology"/>
<dbReference type="PANTHER" id="PTHR33657:SF8">
    <property type="entry name" value="DOMAIN PROTEIN, PUTATIVE (AFU_ORTHOLOGUE AFUA_5G00600)-RELATED"/>
    <property type="match status" value="1"/>
</dbReference>
<dbReference type="EMBL" id="QXFU01001039">
    <property type="protein sequence ID" value="KAE9012578.1"/>
    <property type="molecule type" value="Genomic_DNA"/>
</dbReference>
<dbReference type="AlphaFoldDB" id="A0A6A3L3V7"/>
<dbReference type="Pfam" id="PF05630">
    <property type="entry name" value="NPP1"/>
    <property type="match status" value="1"/>
</dbReference>
<dbReference type="GO" id="GO:0005576">
    <property type="term" value="C:extracellular region"/>
    <property type="evidence" value="ECO:0007669"/>
    <property type="project" value="UniProtKB-SubCell"/>
</dbReference>
<accession>A0A6A3L3V7</accession>
<comment type="subcellular location">
    <subcellularLocation>
        <location evidence="1">Secreted</location>
    </subcellularLocation>
</comment>
<dbReference type="Proteomes" id="UP000434957">
    <property type="component" value="Unassembled WGS sequence"/>
</dbReference>
<dbReference type="Proteomes" id="UP000435112">
    <property type="component" value="Unassembled WGS sequence"/>
</dbReference>
<comment type="similarity">
    <text evidence="2">Belongs to the Necrosis inducing protein (NPP1) family.</text>
</comment>
<comment type="caution">
    <text evidence="5">The sequence shown here is derived from an EMBL/GenBank/DDBJ whole genome shotgun (WGS) entry which is preliminary data.</text>
</comment>
<dbReference type="EMBL" id="QXFV01001098">
    <property type="protein sequence ID" value="KAE9015273.1"/>
    <property type="molecule type" value="Genomic_DNA"/>
</dbReference>
<dbReference type="Proteomes" id="UP000429607">
    <property type="component" value="Unassembled WGS sequence"/>
</dbReference>
<sequence length="151" mass="16918">MYAWYFPKDVYSGAFFKKGHRHNWISTVVWLDNPAFEKPKILAVSTSLPDGSYAIEKNAPSTCARISCPPPFSEHINLSNPMLVYGISKSGGTSLGLTTERFGDFQDLVMWDQLTEAARSALNDTDFGEKTKVPFIDVNFDTNLETARPFL</sequence>
<evidence type="ECO:0000313" key="7">
    <source>
        <dbReference type="EMBL" id="KAE9328277.1"/>
    </source>
</evidence>
<evidence type="ECO:0000313" key="6">
    <source>
        <dbReference type="EMBL" id="KAE9015273.1"/>
    </source>
</evidence>
<evidence type="ECO:0000313" key="5">
    <source>
        <dbReference type="EMBL" id="KAE9012578.1"/>
    </source>
</evidence>
<gene>
    <name evidence="6" type="ORF">PR001_g14940</name>
    <name evidence="5" type="ORF">PR002_g14764</name>
    <name evidence="7" type="ORF">PR003_g15822</name>
</gene>
<evidence type="ECO:0000313" key="10">
    <source>
        <dbReference type="Proteomes" id="UP000435112"/>
    </source>
</evidence>
<organism evidence="5 10">
    <name type="scientific">Phytophthora rubi</name>
    <dbReference type="NCBI Taxonomy" id="129364"/>
    <lineage>
        <taxon>Eukaryota</taxon>
        <taxon>Sar</taxon>
        <taxon>Stramenopiles</taxon>
        <taxon>Oomycota</taxon>
        <taxon>Peronosporomycetes</taxon>
        <taxon>Peronosporales</taxon>
        <taxon>Peronosporaceae</taxon>
        <taxon>Phytophthora</taxon>
    </lineage>
</organism>
<keyword evidence="3" id="KW-0964">Secreted</keyword>
<dbReference type="InterPro" id="IPR008701">
    <property type="entry name" value="NPP1"/>
</dbReference>
<keyword evidence="9" id="KW-1185">Reference proteome</keyword>
<evidence type="ECO:0000256" key="4">
    <source>
        <dbReference type="ARBA" id="ARBA00023026"/>
    </source>
</evidence>
<dbReference type="OrthoDB" id="89316at2759"/>
<evidence type="ECO:0000256" key="1">
    <source>
        <dbReference type="ARBA" id="ARBA00004613"/>
    </source>
</evidence>
<evidence type="ECO:0000313" key="9">
    <source>
        <dbReference type="Proteomes" id="UP000434957"/>
    </source>
</evidence>
<evidence type="ECO:0000256" key="3">
    <source>
        <dbReference type="ARBA" id="ARBA00022525"/>
    </source>
</evidence>
<evidence type="ECO:0000256" key="2">
    <source>
        <dbReference type="ARBA" id="ARBA00009520"/>
    </source>
</evidence>
<evidence type="ECO:0000313" key="8">
    <source>
        <dbReference type="Proteomes" id="UP000429607"/>
    </source>
</evidence>
<name>A0A6A3L3V7_9STRA</name>
<reference evidence="8 10" key="1">
    <citation type="submission" date="2018-09" db="EMBL/GenBank/DDBJ databases">
        <title>Genomic investigation of the strawberry pathogen Phytophthora fragariae indicates pathogenicity is determined by transcriptional variation in three key races.</title>
        <authorList>
            <person name="Adams T.M."/>
            <person name="Armitage A.D."/>
            <person name="Sobczyk M.K."/>
            <person name="Bates H.J."/>
            <person name="Dunwell J.M."/>
            <person name="Nellist C.F."/>
            <person name="Harrison R.J."/>
        </authorList>
    </citation>
    <scope>NUCLEOTIDE SEQUENCE [LARGE SCALE GENOMIC DNA]</scope>
    <source>
        <strain evidence="6 8">SCRP249</strain>
        <strain evidence="5 10">SCRP324</strain>
        <strain evidence="7 9">SCRP333</strain>
    </source>
</reference>
<keyword evidence="4" id="KW-0843">Virulence</keyword>
<evidence type="ECO:0008006" key="11">
    <source>
        <dbReference type="Google" id="ProtNLM"/>
    </source>
</evidence>
<dbReference type="PANTHER" id="PTHR33657">
    <property type="entry name" value="DOMAIN PROTEIN, PUTATIVE (AFU_ORTHOLOGUE AFUA_5G00600)-RELATED"/>
    <property type="match status" value="1"/>
</dbReference>
<dbReference type="EMBL" id="QXFT01001120">
    <property type="protein sequence ID" value="KAE9328277.1"/>
    <property type="molecule type" value="Genomic_DNA"/>
</dbReference>